<dbReference type="EMBL" id="HBIQ01037013">
    <property type="protein sequence ID" value="CAE0548623.1"/>
    <property type="molecule type" value="Transcribed_RNA"/>
</dbReference>
<organism evidence="6">
    <name type="scientific">Strombidinopsis acuminata</name>
    <dbReference type="NCBI Taxonomy" id="141414"/>
    <lineage>
        <taxon>Eukaryota</taxon>
        <taxon>Sar</taxon>
        <taxon>Alveolata</taxon>
        <taxon>Ciliophora</taxon>
        <taxon>Intramacronucleata</taxon>
        <taxon>Spirotrichea</taxon>
        <taxon>Choreotrichia</taxon>
        <taxon>Choreotrichida</taxon>
        <taxon>Strombidinopsidae</taxon>
        <taxon>Strombidinopsis</taxon>
    </lineage>
</organism>
<name>A0A7S3SBK2_9SPIT</name>
<keyword evidence="2" id="KW-0689">Ribosomal protein</keyword>
<evidence type="ECO:0000256" key="4">
    <source>
        <dbReference type="SAM" id="MobiDB-lite"/>
    </source>
</evidence>
<dbReference type="Gene3D" id="6.10.250.1270">
    <property type="match status" value="1"/>
</dbReference>
<accession>A0A7S3SBK2</accession>
<dbReference type="GO" id="GO:0002181">
    <property type="term" value="P:cytoplasmic translation"/>
    <property type="evidence" value="ECO:0007669"/>
    <property type="project" value="TreeGrafter"/>
</dbReference>
<feature type="region of interest" description="Disordered" evidence="4">
    <location>
        <begin position="96"/>
        <end position="154"/>
    </location>
</feature>
<dbReference type="SUPFAM" id="SSF57716">
    <property type="entry name" value="Glucocorticoid receptor-like (DNA-binding domain)"/>
    <property type="match status" value="1"/>
</dbReference>
<proteinExistence type="inferred from homology"/>
<dbReference type="PANTHER" id="PTHR10792:SF1">
    <property type="entry name" value="RIBOSOMAL PROTEIN L24"/>
    <property type="match status" value="1"/>
</dbReference>
<keyword evidence="3" id="KW-0687">Ribonucleoprotein</keyword>
<evidence type="ECO:0000259" key="5">
    <source>
        <dbReference type="Pfam" id="PF01246"/>
    </source>
</evidence>
<feature type="compositionally biased region" description="Basic and acidic residues" evidence="4">
    <location>
        <begin position="96"/>
        <end position="116"/>
    </location>
</feature>
<dbReference type="GO" id="GO:0003729">
    <property type="term" value="F:mRNA binding"/>
    <property type="evidence" value="ECO:0007669"/>
    <property type="project" value="TreeGrafter"/>
</dbReference>
<dbReference type="Pfam" id="PF01246">
    <property type="entry name" value="Ribosomal_L24e"/>
    <property type="match status" value="1"/>
</dbReference>
<gene>
    <name evidence="6" type="ORF">SACU0126_LOCUS11976</name>
</gene>
<dbReference type="GO" id="GO:0003735">
    <property type="term" value="F:structural constituent of ribosome"/>
    <property type="evidence" value="ECO:0007669"/>
    <property type="project" value="InterPro"/>
</dbReference>
<protein>
    <recommendedName>
        <fullName evidence="5">Large ribosomal subunit protein eL24-related N-terminal domain-containing protein</fullName>
    </recommendedName>
</protein>
<dbReference type="GO" id="GO:0022625">
    <property type="term" value="C:cytosolic large ribosomal subunit"/>
    <property type="evidence" value="ECO:0007669"/>
    <property type="project" value="TreeGrafter"/>
</dbReference>
<dbReference type="Gene3D" id="2.30.170.20">
    <property type="entry name" value="Ribosomal protein L24e"/>
    <property type="match status" value="1"/>
</dbReference>
<dbReference type="PANTHER" id="PTHR10792">
    <property type="entry name" value="60S RIBOSOMAL PROTEIN L24"/>
    <property type="match status" value="1"/>
</dbReference>
<dbReference type="CDD" id="cd00472">
    <property type="entry name" value="Ribosomal_L24e_L24"/>
    <property type="match status" value="1"/>
</dbReference>
<evidence type="ECO:0000256" key="1">
    <source>
        <dbReference type="ARBA" id="ARBA00005647"/>
    </source>
</evidence>
<feature type="domain" description="Large ribosomal subunit protein eL24-related N-terminal" evidence="5">
    <location>
        <begin position="4"/>
        <end position="66"/>
    </location>
</feature>
<evidence type="ECO:0000256" key="2">
    <source>
        <dbReference type="ARBA" id="ARBA00022980"/>
    </source>
</evidence>
<evidence type="ECO:0000313" key="6">
    <source>
        <dbReference type="EMBL" id="CAE0548623.1"/>
    </source>
</evidence>
<dbReference type="InterPro" id="IPR038630">
    <property type="entry name" value="L24e/L24_sf"/>
</dbReference>
<sequence>MVTKTELCAFSEQKIYPGRGRRFAGKDGKQHNFFSNKVRKLYHQRIKPVKLTWTLAWRRFNKKIKIDELQKRRTKRTTRIQKAIVGLSLDDIKRRKAETKEDRDKKIDAAAKEVKERKVKQMQAKKADKAKQTKATNVQKPVKSAPAAKGGKRK</sequence>
<dbReference type="InterPro" id="IPR000988">
    <property type="entry name" value="Ribosomal_eL24-rel_N"/>
</dbReference>
<evidence type="ECO:0000256" key="3">
    <source>
        <dbReference type="ARBA" id="ARBA00023274"/>
    </source>
</evidence>
<comment type="similarity">
    <text evidence="1">Belongs to the eukaryotic ribosomal protein eL24 family.</text>
</comment>
<dbReference type="AlphaFoldDB" id="A0A7S3SBK2"/>
<dbReference type="InterPro" id="IPR056366">
    <property type="entry name" value="Ribosomal_eL24"/>
</dbReference>
<dbReference type="FunFam" id="2.30.170.20:FF:000003">
    <property type="entry name" value="60S ribosomal protein L24"/>
    <property type="match status" value="1"/>
</dbReference>
<reference evidence="6" key="1">
    <citation type="submission" date="2021-01" db="EMBL/GenBank/DDBJ databases">
        <authorList>
            <person name="Corre E."/>
            <person name="Pelletier E."/>
            <person name="Niang G."/>
            <person name="Scheremetjew M."/>
            <person name="Finn R."/>
            <person name="Kale V."/>
            <person name="Holt S."/>
            <person name="Cochrane G."/>
            <person name="Meng A."/>
            <person name="Brown T."/>
            <person name="Cohen L."/>
        </authorList>
    </citation>
    <scope>NUCLEOTIDE SEQUENCE</scope>
    <source>
        <strain evidence="6">SPMC142</strain>
    </source>
</reference>